<name>A0A8J9U3R2_9NEOP</name>
<gene>
    <name evidence="1" type="ORF">BINO364_LOCUS475</name>
</gene>
<proteinExistence type="predicted"/>
<sequence length="81" mass="8937">MCIIQSLACEKAKREVPRETPTEGAGLESRETRKLIEDFKLLCALSELPGVDIFMKGVDKVKGDKGPSNLLSVLYKKVAKD</sequence>
<organism evidence="1 2">
    <name type="scientific">Brenthis ino</name>
    <name type="common">lesser marbled fritillary</name>
    <dbReference type="NCBI Taxonomy" id="405034"/>
    <lineage>
        <taxon>Eukaryota</taxon>
        <taxon>Metazoa</taxon>
        <taxon>Ecdysozoa</taxon>
        <taxon>Arthropoda</taxon>
        <taxon>Hexapoda</taxon>
        <taxon>Insecta</taxon>
        <taxon>Pterygota</taxon>
        <taxon>Neoptera</taxon>
        <taxon>Endopterygota</taxon>
        <taxon>Lepidoptera</taxon>
        <taxon>Glossata</taxon>
        <taxon>Ditrysia</taxon>
        <taxon>Papilionoidea</taxon>
        <taxon>Nymphalidae</taxon>
        <taxon>Heliconiinae</taxon>
        <taxon>Argynnini</taxon>
        <taxon>Brenthis</taxon>
    </lineage>
</organism>
<accession>A0A8J9U3R2</accession>
<dbReference type="EMBL" id="OV170221">
    <property type="protein sequence ID" value="CAH0713302.1"/>
    <property type="molecule type" value="Genomic_DNA"/>
</dbReference>
<evidence type="ECO:0000313" key="2">
    <source>
        <dbReference type="Proteomes" id="UP000838878"/>
    </source>
</evidence>
<evidence type="ECO:0000313" key="1">
    <source>
        <dbReference type="EMBL" id="CAH0713302.1"/>
    </source>
</evidence>
<dbReference type="OrthoDB" id="10481307at2759"/>
<reference evidence="1" key="1">
    <citation type="submission" date="2021-12" db="EMBL/GenBank/DDBJ databases">
        <authorList>
            <person name="Martin H S."/>
        </authorList>
    </citation>
    <scope>NUCLEOTIDE SEQUENCE</scope>
</reference>
<protein>
    <submittedName>
        <fullName evidence="1">Uncharacterized protein</fullName>
    </submittedName>
</protein>
<dbReference type="AlphaFoldDB" id="A0A8J9U3R2"/>
<keyword evidence="2" id="KW-1185">Reference proteome</keyword>
<dbReference type="Proteomes" id="UP000838878">
    <property type="component" value="Chromosome 1"/>
</dbReference>
<feature type="non-terminal residue" evidence="1">
    <location>
        <position position="81"/>
    </location>
</feature>